<name>A0ACC0BSG3_CATRO</name>
<proteinExistence type="predicted"/>
<organism evidence="1 2">
    <name type="scientific">Catharanthus roseus</name>
    <name type="common">Madagascar periwinkle</name>
    <name type="synonym">Vinca rosea</name>
    <dbReference type="NCBI Taxonomy" id="4058"/>
    <lineage>
        <taxon>Eukaryota</taxon>
        <taxon>Viridiplantae</taxon>
        <taxon>Streptophyta</taxon>
        <taxon>Embryophyta</taxon>
        <taxon>Tracheophyta</taxon>
        <taxon>Spermatophyta</taxon>
        <taxon>Magnoliopsida</taxon>
        <taxon>eudicotyledons</taxon>
        <taxon>Gunneridae</taxon>
        <taxon>Pentapetalae</taxon>
        <taxon>asterids</taxon>
        <taxon>lamiids</taxon>
        <taxon>Gentianales</taxon>
        <taxon>Apocynaceae</taxon>
        <taxon>Rauvolfioideae</taxon>
        <taxon>Vinceae</taxon>
        <taxon>Catharanthinae</taxon>
        <taxon>Catharanthus</taxon>
    </lineage>
</organism>
<sequence length="106" mass="12123">MPRVILPSFLCSSNLTIYRTSIRELMVRNKNESRRQKAETFRAWQGHLPSMVGAKDGRVSVTRDLPQLVGLTQYFSNSIDYSQGYLELKKEEQSRATDWGLIGAID</sequence>
<comment type="caution">
    <text evidence="1">The sequence shown here is derived from an EMBL/GenBank/DDBJ whole genome shotgun (WGS) entry which is preliminary data.</text>
</comment>
<accession>A0ACC0BSG3</accession>
<protein>
    <submittedName>
        <fullName evidence="1">Uncharacterized protein</fullName>
    </submittedName>
</protein>
<evidence type="ECO:0000313" key="2">
    <source>
        <dbReference type="Proteomes" id="UP001060085"/>
    </source>
</evidence>
<gene>
    <name evidence="1" type="ORF">M9H77_06499</name>
</gene>
<reference evidence="2" key="1">
    <citation type="journal article" date="2023" name="Nat. Plants">
        <title>Single-cell RNA sequencing provides a high-resolution roadmap for understanding the multicellular compartmentation of specialized metabolism.</title>
        <authorList>
            <person name="Sun S."/>
            <person name="Shen X."/>
            <person name="Li Y."/>
            <person name="Li Y."/>
            <person name="Wang S."/>
            <person name="Li R."/>
            <person name="Zhang H."/>
            <person name="Shen G."/>
            <person name="Guo B."/>
            <person name="Wei J."/>
            <person name="Xu J."/>
            <person name="St-Pierre B."/>
            <person name="Chen S."/>
            <person name="Sun C."/>
        </authorList>
    </citation>
    <scope>NUCLEOTIDE SEQUENCE [LARGE SCALE GENOMIC DNA]</scope>
</reference>
<dbReference type="EMBL" id="CM044702">
    <property type="protein sequence ID" value="KAI5675549.1"/>
    <property type="molecule type" value="Genomic_DNA"/>
</dbReference>
<evidence type="ECO:0000313" key="1">
    <source>
        <dbReference type="EMBL" id="KAI5675549.1"/>
    </source>
</evidence>
<keyword evidence="2" id="KW-1185">Reference proteome</keyword>
<dbReference type="Proteomes" id="UP001060085">
    <property type="component" value="Linkage Group LG02"/>
</dbReference>